<evidence type="ECO:0000256" key="4">
    <source>
        <dbReference type="PROSITE-ProRule" id="PRU00024"/>
    </source>
</evidence>
<evidence type="ECO:0000256" key="3">
    <source>
        <dbReference type="ARBA" id="ARBA00022833"/>
    </source>
</evidence>
<sequence>MGTESSQAEIRKEKSEPSGLSVGISKSESCELCQADIAVVYCRVDTVFLCLSCDARLHNANKALCITDDDDDDVHPLMRRHNRILVKLVPSPNDRSSNGHVITPPPAN</sequence>
<keyword evidence="3" id="KW-0862">Zinc</keyword>
<feature type="domain" description="B box-type" evidence="6">
    <location>
        <begin position="25"/>
        <end position="59"/>
    </location>
</feature>
<dbReference type="GO" id="GO:0008270">
    <property type="term" value="F:zinc ion binding"/>
    <property type="evidence" value="ECO:0007669"/>
    <property type="project" value="UniProtKB-KW"/>
</dbReference>
<evidence type="ECO:0000259" key="6">
    <source>
        <dbReference type="PROSITE" id="PS50119"/>
    </source>
</evidence>
<name>A0AA88AFQ3_FICCA</name>
<gene>
    <name evidence="7" type="ORF">TIFTF001_021302</name>
</gene>
<organism evidence="7 8">
    <name type="scientific">Ficus carica</name>
    <name type="common">Common fig</name>
    <dbReference type="NCBI Taxonomy" id="3494"/>
    <lineage>
        <taxon>Eukaryota</taxon>
        <taxon>Viridiplantae</taxon>
        <taxon>Streptophyta</taxon>
        <taxon>Embryophyta</taxon>
        <taxon>Tracheophyta</taxon>
        <taxon>Spermatophyta</taxon>
        <taxon>Magnoliopsida</taxon>
        <taxon>eudicotyledons</taxon>
        <taxon>Gunneridae</taxon>
        <taxon>Pentapetalae</taxon>
        <taxon>rosids</taxon>
        <taxon>fabids</taxon>
        <taxon>Rosales</taxon>
        <taxon>Moraceae</taxon>
        <taxon>Ficeae</taxon>
        <taxon>Ficus</taxon>
    </lineage>
</organism>
<dbReference type="Proteomes" id="UP001187192">
    <property type="component" value="Unassembled WGS sequence"/>
</dbReference>
<keyword evidence="1" id="KW-0479">Metal-binding</keyword>
<dbReference type="EMBL" id="BTGU01000040">
    <property type="protein sequence ID" value="GMN52157.1"/>
    <property type="molecule type" value="Genomic_DNA"/>
</dbReference>
<reference evidence="7" key="1">
    <citation type="submission" date="2023-07" db="EMBL/GenBank/DDBJ databases">
        <title>draft genome sequence of fig (Ficus carica).</title>
        <authorList>
            <person name="Takahashi T."/>
            <person name="Nishimura K."/>
        </authorList>
    </citation>
    <scope>NUCLEOTIDE SEQUENCE</scope>
</reference>
<feature type="region of interest" description="Disordered" evidence="5">
    <location>
        <begin position="1"/>
        <end position="22"/>
    </location>
</feature>
<keyword evidence="2 4" id="KW-0863">Zinc-finger</keyword>
<dbReference type="Gramene" id="FCD_00023650-RA">
    <property type="protein sequence ID" value="FCD_00023650-RA:cds"/>
    <property type="gene ID" value="FCD_00023650"/>
</dbReference>
<dbReference type="InterPro" id="IPR000315">
    <property type="entry name" value="Znf_B-box"/>
</dbReference>
<proteinExistence type="predicted"/>
<evidence type="ECO:0000256" key="5">
    <source>
        <dbReference type="SAM" id="MobiDB-lite"/>
    </source>
</evidence>
<accession>A0AA88AFQ3</accession>
<feature type="region of interest" description="Disordered" evidence="5">
    <location>
        <begin position="89"/>
        <end position="108"/>
    </location>
</feature>
<evidence type="ECO:0000256" key="1">
    <source>
        <dbReference type="ARBA" id="ARBA00022723"/>
    </source>
</evidence>
<dbReference type="PROSITE" id="PS50119">
    <property type="entry name" value="ZF_BBOX"/>
    <property type="match status" value="1"/>
</dbReference>
<evidence type="ECO:0000313" key="7">
    <source>
        <dbReference type="EMBL" id="GMN52157.1"/>
    </source>
</evidence>
<dbReference type="AlphaFoldDB" id="A0AA88AFQ3"/>
<comment type="caution">
    <text evidence="7">The sequence shown here is derived from an EMBL/GenBank/DDBJ whole genome shotgun (WGS) entry which is preliminary data.</text>
</comment>
<evidence type="ECO:0000256" key="2">
    <source>
        <dbReference type="ARBA" id="ARBA00022771"/>
    </source>
</evidence>
<dbReference type="CDD" id="cd19821">
    <property type="entry name" value="Bbox1_BBX-like"/>
    <property type="match status" value="1"/>
</dbReference>
<keyword evidence="8" id="KW-1185">Reference proteome</keyword>
<evidence type="ECO:0000313" key="8">
    <source>
        <dbReference type="Proteomes" id="UP001187192"/>
    </source>
</evidence>
<dbReference type="InterPro" id="IPR049808">
    <property type="entry name" value="CONSTANS-like_Bbox1"/>
</dbReference>
<protein>
    <recommendedName>
        <fullName evidence="6">B box-type domain-containing protein</fullName>
    </recommendedName>
</protein>